<keyword evidence="4 9" id="KW-0963">Cytoplasm</keyword>
<dbReference type="NCBIfam" id="NF041083">
    <property type="entry name" value="thermosome_beta"/>
    <property type="match status" value="1"/>
</dbReference>
<evidence type="ECO:0000256" key="4">
    <source>
        <dbReference type="ARBA" id="ARBA00022490"/>
    </source>
</evidence>
<dbReference type="InterPro" id="IPR027410">
    <property type="entry name" value="TCP-1-like_intermed_sf"/>
</dbReference>
<evidence type="ECO:0000256" key="2">
    <source>
        <dbReference type="ARBA" id="ARBA00008020"/>
    </source>
</evidence>
<dbReference type="InterPro" id="IPR012720">
    <property type="entry name" value="Chap_CCT_eta"/>
</dbReference>
<keyword evidence="7 8" id="KW-0143">Chaperone</keyword>
<dbReference type="AlphaFoldDB" id="A0A1Y2HNZ6"/>
<keyword evidence="6 8" id="KW-0067">ATP-binding</keyword>
<keyword evidence="5 8" id="KW-0547">Nucleotide-binding</keyword>
<dbReference type="PANTHER" id="PTHR11353">
    <property type="entry name" value="CHAPERONIN"/>
    <property type="match status" value="1"/>
</dbReference>
<name>A0A1Y2HNZ6_9FUNG</name>
<dbReference type="PRINTS" id="PR00304">
    <property type="entry name" value="TCOMPLEXTCP1"/>
</dbReference>
<evidence type="ECO:0000256" key="5">
    <source>
        <dbReference type="ARBA" id="ARBA00022741"/>
    </source>
</evidence>
<dbReference type="GO" id="GO:0140662">
    <property type="term" value="F:ATP-dependent protein folding chaperone"/>
    <property type="evidence" value="ECO:0007669"/>
    <property type="project" value="InterPro"/>
</dbReference>
<comment type="function">
    <text evidence="9">Molecular chaperone; assists the folding of proteins upon ATP hydrolysis. Known to play a role, in vitro, in the folding of actin and tubulin.</text>
</comment>
<dbReference type="PROSITE" id="PS00751">
    <property type="entry name" value="TCP1_2"/>
    <property type="match status" value="1"/>
</dbReference>
<dbReference type="OrthoDB" id="10248520at2759"/>
<dbReference type="InterPro" id="IPR053374">
    <property type="entry name" value="TCP-1_chaperonin"/>
</dbReference>
<comment type="subcellular location">
    <subcellularLocation>
        <location evidence="1 9">Cytoplasm</location>
    </subcellularLocation>
</comment>
<proteinExistence type="inferred from homology"/>
<gene>
    <name evidence="10" type="ORF">BCR44DRAFT_1432456</name>
</gene>
<dbReference type="InterPro" id="IPR002194">
    <property type="entry name" value="Chaperonin_TCP-1_CS"/>
</dbReference>
<comment type="subunit">
    <text evidence="9">Heterooligomeric complex that forms two stacked rings.</text>
</comment>
<dbReference type="PROSITE" id="PS00750">
    <property type="entry name" value="TCP1_1"/>
    <property type="match status" value="1"/>
</dbReference>
<dbReference type="NCBIfam" id="NF041082">
    <property type="entry name" value="thermosome_alpha"/>
    <property type="match status" value="1"/>
</dbReference>
<dbReference type="FunFam" id="3.30.260.10:FF:000022">
    <property type="entry name" value="T-complex protein 1 subunit eta"/>
    <property type="match status" value="1"/>
</dbReference>
<dbReference type="InterPro" id="IPR054827">
    <property type="entry name" value="thermosome_alpha"/>
</dbReference>
<evidence type="ECO:0000313" key="11">
    <source>
        <dbReference type="Proteomes" id="UP000193411"/>
    </source>
</evidence>
<evidence type="ECO:0000256" key="3">
    <source>
        <dbReference type="ARBA" id="ARBA00011381"/>
    </source>
</evidence>
<reference evidence="10 11" key="1">
    <citation type="submission" date="2016-07" db="EMBL/GenBank/DDBJ databases">
        <title>Pervasive Adenine N6-methylation of Active Genes in Fungi.</title>
        <authorList>
            <consortium name="DOE Joint Genome Institute"/>
            <person name="Mondo S.J."/>
            <person name="Dannebaum R.O."/>
            <person name="Kuo R.C."/>
            <person name="Labutti K."/>
            <person name="Haridas S."/>
            <person name="Kuo A."/>
            <person name="Salamov A."/>
            <person name="Ahrendt S.R."/>
            <person name="Lipzen A."/>
            <person name="Sullivan W."/>
            <person name="Andreopoulos W.B."/>
            <person name="Clum A."/>
            <person name="Lindquist E."/>
            <person name="Daum C."/>
            <person name="Ramamoorthy G.K."/>
            <person name="Gryganskyi A."/>
            <person name="Culley D."/>
            <person name="Magnuson J.K."/>
            <person name="James T.Y."/>
            <person name="O'Malley M.A."/>
            <person name="Stajich J.E."/>
            <person name="Spatafora J.W."/>
            <person name="Visel A."/>
            <person name="Grigoriev I.V."/>
        </authorList>
    </citation>
    <scope>NUCLEOTIDE SEQUENCE [LARGE SCALE GENOMIC DNA]</scope>
    <source>
        <strain evidence="10 11">PL171</strain>
    </source>
</reference>
<dbReference type="InterPro" id="IPR002423">
    <property type="entry name" value="Cpn60/GroEL/TCP-1"/>
</dbReference>
<dbReference type="SUPFAM" id="SSF54849">
    <property type="entry name" value="GroEL-intermediate domain like"/>
    <property type="match status" value="1"/>
</dbReference>
<dbReference type="EMBL" id="MCFL01000017">
    <property type="protein sequence ID" value="ORZ36318.1"/>
    <property type="molecule type" value="Genomic_DNA"/>
</dbReference>
<dbReference type="GO" id="GO:0005832">
    <property type="term" value="C:chaperonin-containing T-complex"/>
    <property type="evidence" value="ECO:0007669"/>
    <property type="project" value="UniProtKB-ARBA"/>
</dbReference>
<dbReference type="InterPro" id="IPR027409">
    <property type="entry name" value="GroEL-like_apical_dom_sf"/>
</dbReference>
<dbReference type="Gene3D" id="3.30.260.10">
    <property type="entry name" value="TCP-1-like chaperonin intermediate domain"/>
    <property type="match status" value="1"/>
</dbReference>
<organism evidence="10 11">
    <name type="scientific">Catenaria anguillulae PL171</name>
    <dbReference type="NCBI Taxonomy" id="765915"/>
    <lineage>
        <taxon>Eukaryota</taxon>
        <taxon>Fungi</taxon>
        <taxon>Fungi incertae sedis</taxon>
        <taxon>Blastocladiomycota</taxon>
        <taxon>Blastocladiomycetes</taxon>
        <taxon>Blastocladiales</taxon>
        <taxon>Catenariaceae</taxon>
        <taxon>Catenaria</taxon>
    </lineage>
</organism>
<comment type="caution">
    <text evidence="10">The sequence shown here is derived from an EMBL/GenBank/DDBJ whole genome shotgun (WGS) entry which is preliminary data.</text>
</comment>
<dbReference type="InterPro" id="IPR027413">
    <property type="entry name" value="GROEL-like_equatorial_sf"/>
</dbReference>
<comment type="similarity">
    <text evidence="2 8">Belongs to the TCP-1 chaperonin family.</text>
</comment>
<dbReference type="NCBIfam" id="TIGR02345">
    <property type="entry name" value="chap_CCT_eta"/>
    <property type="match status" value="1"/>
</dbReference>
<accession>A0A1Y2HNZ6</accession>
<dbReference type="FunFam" id="3.50.7.10:FF:000006">
    <property type="entry name" value="T-complex protein 1 subunit eta"/>
    <property type="match status" value="1"/>
</dbReference>
<protein>
    <recommendedName>
        <fullName evidence="9">T-complex protein 1 subunit eta</fullName>
        <shortName evidence="9">TCP-1-eta</shortName>
    </recommendedName>
    <alternativeName>
        <fullName evidence="9">CCT-eta</fullName>
    </alternativeName>
</protein>
<dbReference type="SUPFAM" id="SSF52029">
    <property type="entry name" value="GroEL apical domain-like"/>
    <property type="match status" value="1"/>
</dbReference>
<evidence type="ECO:0000256" key="8">
    <source>
        <dbReference type="RuleBase" id="RU004187"/>
    </source>
</evidence>
<dbReference type="InterPro" id="IPR017998">
    <property type="entry name" value="Chaperone_TCP-1"/>
</dbReference>
<dbReference type="Gene3D" id="3.50.7.10">
    <property type="entry name" value="GroEL"/>
    <property type="match status" value="1"/>
</dbReference>
<dbReference type="Gene3D" id="1.10.560.10">
    <property type="entry name" value="GroEL-like equatorial domain"/>
    <property type="match status" value="1"/>
</dbReference>
<evidence type="ECO:0000313" key="10">
    <source>
        <dbReference type="EMBL" id="ORZ36318.1"/>
    </source>
</evidence>
<evidence type="ECO:0000256" key="7">
    <source>
        <dbReference type="ARBA" id="ARBA00023186"/>
    </source>
</evidence>
<keyword evidence="11" id="KW-1185">Reference proteome</keyword>
<evidence type="ECO:0000256" key="6">
    <source>
        <dbReference type="ARBA" id="ARBA00022840"/>
    </source>
</evidence>
<dbReference type="CDD" id="cd03340">
    <property type="entry name" value="TCP1_eta"/>
    <property type="match status" value="1"/>
</dbReference>
<comment type="subunit">
    <text evidence="3">Component of the T-complex protein 1 (TCP1) complex.</text>
</comment>
<dbReference type="Proteomes" id="UP000193411">
    <property type="component" value="Unassembled WGS sequence"/>
</dbReference>
<dbReference type="Pfam" id="PF00118">
    <property type="entry name" value="Cpn60_TCP1"/>
    <property type="match status" value="1"/>
</dbReference>
<sequence length="525" mass="57143">MAMPMMQPQIILLKDGTDTSQGRGQLLSNITACSAVVDMVRSTLGPRGMDKLMVDARGNVTISNDGATIMKLLDIVHPAAKTLVDIARAQDAEVGDGTTSVVLLAGEMLKEVKGLIEEGVNPQVIIKGIRRASVLAVAHTRRLACAATSMSSKIIHSHKDFFSNMVVDAVQKLDTDDSLNEALIGMKRVQGGGVQDSFLVDGVAFKKTFSYAGFEQQPKSFEKPTILALNVELELKAERDNAEVRVEEVSEYQKIVDAEWRIIYDKLEKIVATGAKVVLSKLPIGDLATQYFADRDIFCAGRVAQDDLTRVCKATGASVQSSVNDLKPEHLGSCDQFNERQIGGERYNLFTGCPKAKTCTLVLRGGAEQFIAEVERSLHDAIMIVRRAIKHKEVVAGGGAIEMELSKYLREEARKIQGKQQLIVTHFAKALEVIPRTLCDNAGFDATDILNKLRQKHAMDAKGTWYGVDVHNESIADNLAAFVWEPALVKINALAAAAEAACLIFEKPNAGPAMRGRGRGRGGRR</sequence>
<dbReference type="PROSITE" id="PS00995">
    <property type="entry name" value="TCP1_3"/>
    <property type="match status" value="1"/>
</dbReference>
<evidence type="ECO:0000256" key="9">
    <source>
        <dbReference type="RuleBase" id="RU365042"/>
    </source>
</evidence>
<dbReference type="GO" id="GO:0051082">
    <property type="term" value="F:unfolded protein binding"/>
    <property type="evidence" value="ECO:0007669"/>
    <property type="project" value="InterPro"/>
</dbReference>
<evidence type="ECO:0000256" key="1">
    <source>
        <dbReference type="ARBA" id="ARBA00004496"/>
    </source>
</evidence>
<dbReference type="STRING" id="765915.A0A1Y2HNZ6"/>
<dbReference type="SUPFAM" id="SSF48592">
    <property type="entry name" value="GroEL equatorial domain-like"/>
    <property type="match status" value="1"/>
</dbReference>
<dbReference type="GO" id="GO:0016887">
    <property type="term" value="F:ATP hydrolysis activity"/>
    <property type="evidence" value="ECO:0007669"/>
    <property type="project" value="InterPro"/>
</dbReference>
<dbReference type="FunFam" id="1.10.560.10:FF:000017">
    <property type="entry name" value="T-complex protein 1 subunit eta"/>
    <property type="match status" value="1"/>
</dbReference>
<dbReference type="GO" id="GO:0005524">
    <property type="term" value="F:ATP binding"/>
    <property type="evidence" value="ECO:0007669"/>
    <property type="project" value="UniProtKB-KW"/>
</dbReference>